<dbReference type="Proteomes" id="UP001595636">
    <property type="component" value="Unassembled WGS sequence"/>
</dbReference>
<evidence type="ECO:0000256" key="4">
    <source>
        <dbReference type="ARBA" id="ARBA00023471"/>
    </source>
</evidence>
<dbReference type="SMART" id="SM00344">
    <property type="entry name" value="HTH_ASNC"/>
    <property type="match status" value="1"/>
</dbReference>
<dbReference type="Gene3D" id="3.30.70.3460">
    <property type="match status" value="2"/>
</dbReference>
<evidence type="ECO:0000259" key="7">
    <source>
        <dbReference type="Pfam" id="PF22451"/>
    </source>
</evidence>
<feature type="domain" description="Siroheme decarboxylase AsnC-like ligand binding" evidence="6">
    <location>
        <begin position="73"/>
        <end position="145"/>
    </location>
</feature>
<dbReference type="Pfam" id="PF17805">
    <property type="entry name" value="AsnC_trans_reg2"/>
    <property type="match status" value="2"/>
</dbReference>
<name>A0ABV7TTC5_9NEIS</name>
<dbReference type="RefSeq" id="WP_390278013.1">
    <property type="nucleotide sequence ID" value="NZ_JBHRYH010000017.1"/>
</dbReference>
<dbReference type="Pfam" id="PF22451">
    <property type="entry name" value="NirdL-like_HTH"/>
    <property type="match status" value="2"/>
</dbReference>
<reference evidence="9" key="1">
    <citation type="journal article" date="2019" name="Int. J. Syst. Evol. Microbiol.">
        <title>The Global Catalogue of Microorganisms (GCM) 10K type strain sequencing project: providing services to taxonomists for standard genome sequencing and annotation.</title>
        <authorList>
            <consortium name="The Broad Institute Genomics Platform"/>
            <consortium name="The Broad Institute Genome Sequencing Center for Infectious Disease"/>
            <person name="Wu L."/>
            <person name="Ma J."/>
        </authorList>
    </citation>
    <scope>NUCLEOTIDE SEQUENCE [LARGE SCALE GENOMIC DNA]</scope>
    <source>
        <strain evidence="9">KCTC 42195</strain>
    </source>
</reference>
<keyword evidence="1" id="KW-0456">Lyase</keyword>
<evidence type="ECO:0000259" key="6">
    <source>
        <dbReference type="Pfam" id="PF17805"/>
    </source>
</evidence>
<dbReference type="EC" id="4.1.1.111" evidence="4"/>
<dbReference type="EMBL" id="JBHRYH010000017">
    <property type="protein sequence ID" value="MFC3625964.1"/>
    <property type="molecule type" value="Genomic_DNA"/>
</dbReference>
<accession>A0ABV7TTC5</accession>
<evidence type="ECO:0000256" key="5">
    <source>
        <dbReference type="ARBA" id="ARBA00048470"/>
    </source>
</evidence>
<feature type="domain" description="Siroheme decarboxylase AsnC-like ligand binding" evidence="6">
    <location>
        <begin position="241"/>
        <end position="328"/>
    </location>
</feature>
<comment type="catalytic activity">
    <reaction evidence="5">
        <text>siroheme + 2 H(+) = 12,18-didecarboxysiroheme + 2 CO2</text>
        <dbReference type="Rhea" id="RHEA:19093"/>
        <dbReference type="ChEBI" id="CHEBI:15378"/>
        <dbReference type="ChEBI" id="CHEBI:16526"/>
        <dbReference type="ChEBI" id="CHEBI:60052"/>
        <dbReference type="ChEBI" id="CHEBI:140497"/>
        <dbReference type="EC" id="4.1.1.111"/>
    </reaction>
</comment>
<dbReference type="InterPro" id="IPR040523">
    <property type="entry name" value="AsnC_trans_reg2"/>
</dbReference>
<dbReference type="InterPro" id="IPR050684">
    <property type="entry name" value="HTH-Siroheme_Decarb"/>
</dbReference>
<evidence type="ECO:0000313" key="8">
    <source>
        <dbReference type="EMBL" id="MFC3625964.1"/>
    </source>
</evidence>
<evidence type="ECO:0000256" key="2">
    <source>
        <dbReference type="ARBA" id="ARBA00023444"/>
    </source>
</evidence>
<evidence type="ECO:0000313" key="9">
    <source>
        <dbReference type="Proteomes" id="UP001595636"/>
    </source>
</evidence>
<dbReference type="PANTHER" id="PTHR43413:SF1">
    <property type="entry name" value="SIROHEME DECARBOXYLASE NIRL SUBUNIT"/>
    <property type="match status" value="1"/>
</dbReference>
<dbReference type="InterPro" id="IPR053953">
    <property type="entry name" value="NirdL-like_HTH"/>
</dbReference>
<gene>
    <name evidence="8" type="ORF">ACFOKJ_07415</name>
</gene>
<protein>
    <recommendedName>
        <fullName evidence="4">siroheme decarboxylase</fullName>
        <ecNumber evidence="4">4.1.1.111</ecNumber>
    </recommendedName>
</protein>
<dbReference type="InterPro" id="IPR019888">
    <property type="entry name" value="Tscrpt_reg_AsnC-like"/>
</dbReference>
<comment type="pathway">
    <text evidence="2">Porphyrin-containing compound metabolism.</text>
</comment>
<proteinExistence type="inferred from homology"/>
<keyword evidence="9" id="KW-1185">Reference proteome</keyword>
<evidence type="ECO:0000256" key="3">
    <source>
        <dbReference type="ARBA" id="ARBA00023457"/>
    </source>
</evidence>
<evidence type="ECO:0000256" key="1">
    <source>
        <dbReference type="ARBA" id="ARBA00023239"/>
    </source>
</evidence>
<dbReference type="PANTHER" id="PTHR43413">
    <property type="entry name" value="TRANSCRIPTIONAL REGULATOR, ASNC FAMILY"/>
    <property type="match status" value="1"/>
</dbReference>
<comment type="caution">
    <text evidence="8">The sequence shown here is derived from an EMBL/GenBank/DDBJ whole genome shotgun (WGS) entry which is preliminary data.</text>
</comment>
<comment type="similarity">
    <text evidence="3">Belongs to the Ahb/Nir family.</text>
</comment>
<feature type="domain" description="Siroheme decarboxylase NirL-like HTH" evidence="7">
    <location>
        <begin position="185"/>
        <end position="230"/>
    </location>
</feature>
<organism evidence="8 9">
    <name type="scientific">Vogesella amnigena</name>
    <dbReference type="NCBI Taxonomy" id="1507449"/>
    <lineage>
        <taxon>Bacteria</taxon>
        <taxon>Pseudomonadati</taxon>
        <taxon>Pseudomonadota</taxon>
        <taxon>Betaproteobacteria</taxon>
        <taxon>Neisseriales</taxon>
        <taxon>Chromobacteriaceae</taxon>
        <taxon>Vogesella</taxon>
    </lineage>
</organism>
<sequence>MNAAMPLDVIDSLIIDRLQGGFPLHAAPFASIGAELGLTADSLCQRLQSLLDRKVLTRFGPMYQVERMGGAFVLAAMAVPEARFDAVAAQVNALPAVAHNYRREHDFNMWFVLATRTPGGIYDAMLEIEEQTGLRVYDFPKLREYYVGMQFAVGGNAPVGRREQLAGEGGCDGALDEAALDEADWRLIRATQGGLPLLAEPWQQLASELALTEGEVCARLAAMVQQGVIRRIGAVPNHYAIGYAANGMAVFDVDDAAVDALGQQIGALSFVSHCYRRLRRQPVWPYNLFAMCHGSNRDAVLAQVAELRQLLGAACRRHEVLFSSRILKKSGVRV</sequence>
<feature type="domain" description="Siroheme decarboxylase NirL-like HTH" evidence="7">
    <location>
        <begin position="13"/>
        <end position="56"/>
    </location>
</feature>